<gene>
    <name evidence="1" type="ordered locus">Fluta_0416</name>
</gene>
<dbReference type="Gene3D" id="1.10.1410.20">
    <property type="entry name" value="2'-5'-oligoadenylate synthetase 1, domain 2"/>
    <property type="match status" value="1"/>
</dbReference>
<evidence type="ECO:0000313" key="1">
    <source>
        <dbReference type="EMBL" id="AEA42423.1"/>
    </source>
</evidence>
<dbReference type="EMBL" id="CP002542">
    <property type="protein sequence ID" value="AEA42423.1"/>
    <property type="molecule type" value="Genomic_DNA"/>
</dbReference>
<reference evidence="2" key="2">
    <citation type="submission" date="2011-02" db="EMBL/GenBank/DDBJ databases">
        <title>The complete genome of Fluviicola taffensis DSM 16823.</title>
        <authorList>
            <consortium name="US DOE Joint Genome Institute (JGI-PGF)"/>
            <person name="Lucas S."/>
            <person name="Copeland A."/>
            <person name="Lapidus A."/>
            <person name="Bruce D."/>
            <person name="Goodwin L."/>
            <person name="Pitluck S."/>
            <person name="Kyrpides N."/>
            <person name="Mavromatis K."/>
            <person name="Ivanova N."/>
            <person name="Mikhailova N."/>
            <person name="Pagani I."/>
            <person name="Chertkov O."/>
            <person name="Detter J.C."/>
            <person name="Han C."/>
            <person name="Tapia R."/>
            <person name="Land M."/>
            <person name="Hauser L."/>
            <person name="Markowitz V."/>
            <person name="Cheng J.-F."/>
            <person name="Hugenholtz P."/>
            <person name="Woyke T."/>
            <person name="Wu D."/>
            <person name="Tindall B."/>
            <person name="Pomrenke H.G."/>
            <person name="Brambilla E."/>
            <person name="Klenk H.-P."/>
            <person name="Eisen J.A."/>
        </authorList>
    </citation>
    <scope>NUCLEOTIDE SEQUENCE [LARGE SCALE GENOMIC DNA]</scope>
    <source>
        <strain evidence="2">DSM 16823 / RW262 / RW262</strain>
    </source>
</reference>
<dbReference type="AlphaFoldDB" id="F2IEA5"/>
<organism evidence="1 2">
    <name type="scientific">Fluviicola taffensis (strain DSM 16823 / NCIMB 13979 / RW262)</name>
    <dbReference type="NCBI Taxonomy" id="755732"/>
    <lineage>
        <taxon>Bacteria</taxon>
        <taxon>Pseudomonadati</taxon>
        <taxon>Bacteroidota</taxon>
        <taxon>Flavobacteriia</taxon>
        <taxon>Flavobacteriales</taxon>
        <taxon>Crocinitomicaceae</taxon>
        <taxon>Fluviicola</taxon>
    </lineage>
</organism>
<dbReference type="STRING" id="755732.Fluta_0416"/>
<evidence type="ECO:0000313" key="2">
    <source>
        <dbReference type="Proteomes" id="UP000007463"/>
    </source>
</evidence>
<dbReference type="InterPro" id="IPR053445">
    <property type="entry name" value="CBASS_cN_synthase"/>
</dbReference>
<reference evidence="1 2" key="1">
    <citation type="journal article" date="2011" name="Stand. Genomic Sci.">
        <title>Complete genome sequence of the gliding freshwater bacterium Fluviicola taffensis type strain (RW262).</title>
        <authorList>
            <person name="Woyke T."/>
            <person name="Chertkov O."/>
            <person name="Lapidus A."/>
            <person name="Nolan M."/>
            <person name="Lucas S."/>
            <person name="Del Rio T.G."/>
            <person name="Tice H."/>
            <person name="Cheng J.F."/>
            <person name="Tapia R."/>
            <person name="Han C."/>
            <person name="Goodwin L."/>
            <person name="Pitluck S."/>
            <person name="Liolios K."/>
            <person name="Pagani I."/>
            <person name="Ivanova N."/>
            <person name="Huntemann M."/>
            <person name="Mavromatis K."/>
            <person name="Mikhailova N."/>
            <person name="Pati A."/>
            <person name="Chen A."/>
            <person name="Palaniappan K."/>
            <person name="Land M."/>
            <person name="Hauser L."/>
            <person name="Brambilla E.M."/>
            <person name="Rohde M."/>
            <person name="Mwirichia R."/>
            <person name="Sikorski J."/>
            <person name="Tindall B.J."/>
            <person name="Goker M."/>
            <person name="Bristow J."/>
            <person name="Eisen J.A."/>
            <person name="Markowitz V."/>
            <person name="Hugenholtz P."/>
            <person name="Klenk H.P."/>
            <person name="Kyrpides N.C."/>
        </authorList>
    </citation>
    <scope>NUCLEOTIDE SEQUENCE [LARGE SCALE GENOMIC DNA]</scope>
    <source>
        <strain evidence="2">DSM 16823 / RW262 / RW262</strain>
    </source>
</reference>
<name>F2IEA5_FLUTR</name>
<dbReference type="OrthoDB" id="978697at2"/>
<dbReference type="eggNOG" id="COG1746">
    <property type="taxonomic scope" value="Bacteria"/>
</dbReference>
<proteinExistence type="predicted"/>
<dbReference type="Pfam" id="PF18144">
    <property type="entry name" value="SMODS"/>
    <property type="match status" value="1"/>
</dbReference>
<accession>F2IEA5</accession>
<sequence>MNISNQAVIHRRLKCFVVYIATEKDTLDEIKIKAGEIRDCIESRSQRDGYTILDSPYSGSFAVRTGLRRSLRGNDEVEGQDVDIAFVLRDEDSSGNALNCMIDTFKEYLKERWPASEIGKSKSAANIHFKGMKQQFDIVPLIETKTTNIQKLIRSTGEKRQSSVFKHKEFVKSRNVESDKIAGVVHFNQCIRLIKWWRYKQQSDSTILGKGEGKTEVSSFLLNLLCSYAYDHCSVKPTYAETLARWFSLLYDVIYRKENIVFTDFIKHPKVDQNQFWSVLDPVDDTNNVVKKWGALEINELTDWLEHARDKMTQAIRYDQEGEDQKSLECLIELFGNSISNQCKDA</sequence>
<evidence type="ECO:0008006" key="3">
    <source>
        <dbReference type="Google" id="ProtNLM"/>
    </source>
</evidence>
<dbReference type="HOGENOM" id="CLU_801119_0_0_10"/>
<dbReference type="NCBIfam" id="NF041116">
    <property type="entry name" value="CBASS_cyclase_a"/>
    <property type="match status" value="1"/>
</dbReference>
<protein>
    <recommendedName>
        <fullName evidence="3">Nucleotidyltransferase</fullName>
    </recommendedName>
</protein>
<keyword evidence="2" id="KW-1185">Reference proteome</keyword>
<dbReference type="KEGG" id="fte:Fluta_0416"/>
<dbReference type="Proteomes" id="UP000007463">
    <property type="component" value="Chromosome"/>
</dbReference>
<dbReference type="RefSeq" id="WP_013685197.1">
    <property type="nucleotide sequence ID" value="NC_015321.1"/>
</dbReference>